<dbReference type="Proteomes" id="UP001530400">
    <property type="component" value="Unassembled WGS sequence"/>
</dbReference>
<accession>A0ABD3NAX3</accession>
<organism evidence="1 2">
    <name type="scientific">Cyclotella atomus</name>
    <dbReference type="NCBI Taxonomy" id="382360"/>
    <lineage>
        <taxon>Eukaryota</taxon>
        <taxon>Sar</taxon>
        <taxon>Stramenopiles</taxon>
        <taxon>Ochrophyta</taxon>
        <taxon>Bacillariophyta</taxon>
        <taxon>Coscinodiscophyceae</taxon>
        <taxon>Thalassiosirophycidae</taxon>
        <taxon>Stephanodiscales</taxon>
        <taxon>Stephanodiscaceae</taxon>
        <taxon>Cyclotella</taxon>
    </lineage>
</organism>
<gene>
    <name evidence="1" type="ORF">ACHAWO_005062</name>
</gene>
<evidence type="ECO:0000313" key="2">
    <source>
        <dbReference type="Proteomes" id="UP001530400"/>
    </source>
</evidence>
<protein>
    <submittedName>
        <fullName evidence="1">Uncharacterized protein</fullName>
    </submittedName>
</protein>
<evidence type="ECO:0000313" key="1">
    <source>
        <dbReference type="EMBL" id="KAL3773223.1"/>
    </source>
</evidence>
<sequence>MQWSIIGEAGVKVTKNNTCKKMELKKKIVEEYANVIRSLDTSLFQSSELRNDIYTRLAGGRIDTVVPEIRFMRRKQKQEGLVRKSILSSKKKCESASVNNLKKKLKMLEKHKSIFIKKDGEEAYKAKVAELLYALLAAGKEDEPRPPVTKKQRG</sequence>
<proteinExistence type="predicted"/>
<name>A0ABD3NAX3_9STRA</name>
<keyword evidence="2" id="KW-1185">Reference proteome</keyword>
<dbReference type="AlphaFoldDB" id="A0ABD3NAX3"/>
<dbReference type="EMBL" id="JALLPJ020001242">
    <property type="protein sequence ID" value="KAL3773223.1"/>
    <property type="molecule type" value="Genomic_DNA"/>
</dbReference>
<comment type="caution">
    <text evidence="1">The sequence shown here is derived from an EMBL/GenBank/DDBJ whole genome shotgun (WGS) entry which is preliminary data.</text>
</comment>
<reference evidence="1 2" key="1">
    <citation type="submission" date="2024-10" db="EMBL/GenBank/DDBJ databases">
        <title>Updated reference genomes for cyclostephanoid diatoms.</title>
        <authorList>
            <person name="Roberts W.R."/>
            <person name="Alverson A.J."/>
        </authorList>
    </citation>
    <scope>NUCLEOTIDE SEQUENCE [LARGE SCALE GENOMIC DNA]</scope>
    <source>
        <strain evidence="1 2">AJA010-31</strain>
    </source>
</reference>